<dbReference type="NCBIfam" id="TIGR01903">
    <property type="entry name" value="cas5_csm4"/>
    <property type="match status" value="1"/>
</dbReference>
<dbReference type="EMBL" id="SLXB01000022">
    <property type="protein sequence ID" value="TCO89139.1"/>
    <property type="molecule type" value="Genomic_DNA"/>
</dbReference>
<accession>A0A2R3MTD4</accession>
<evidence type="ECO:0000256" key="1">
    <source>
        <dbReference type="ARBA" id="ARBA00005772"/>
    </source>
</evidence>
<evidence type="ECO:0000313" key="8">
    <source>
        <dbReference type="Proteomes" id="UP000295600"/>
    </source>
</evidence>
<organism evidence="6 8">
    <name type="scientific">Prevotella heparinolytica</name>
    <dbReference type="NCBI Taxonomy" id="28113"/>
    <lineage>
        <taxon>Bacteria</taxon>
        <taxon>Pseudomonadati</taxon>
        <taxon>Bacteroidota</taxon>
        <taxon>Bacteroidia</taxon>
        <taxon>Bacteroidales</taxon>
        <taxon>Bacteroidaceae</taxon>
        <taxon>Bacteroides</taxon>
    </lineage>
</organism>
<evidence type="ECO:0000256" key="3">
    <source>
        <dbReference type="ARBA" id="ARBA00022884"/>
    </source>
</evidence>
<dbReference type="InterPro" id="IPR005510">
    <property type="entry name" value="Csm4"/>
</dbReference>
<protein>
    <recommendedName>
        <fullName evidence="2">CRISPR system Cms protein Csm4</fullName>
    </recommendedName>
</protein>
<reference evidence="6 8" key="2">
    <citation type="submission" date="2019-03" db="EMBL/GenBank/DDBJ databases">
        <title>Genomic Encyclopedia of Type Strains, Phase IV (KMG-IV): sequencing the most valuable type-strain genomes for metagenomic binning, comparative biology and taxonomic classification.</title>
        <authorList>
            <person name="Goeker M."/>
        </authorList>
    </citation>
    <scope>NUCLEOTIDE SEQUENCE [LARGE SCALE GENOMIC DNA]</scope>
    <source>
        <strain evidence="6 8">DSM 23917</strain>
    </source>
</reference>
<evidence type="ECO:0000256" key="2">
    <source>
        <dbReference type="ARBA" id="ARBA00016109"/>
    </source>
</evidence>
<evidence type="ECO:0000313" key="6">
    <source>
        <dbReference type="EMBL" id="TCO89139.1"/>
    </source>
</evidence>
<dbReference type="KEGG" id="bhf:C3V43_11240"/>
<dbReference type="AlphaFoldDB" id="A0A2R3MTD4"/>
<dbReference type="Proteomes" id="UP000396835">
    <property type="component" value="Unassembled WGS sequence"/>
</dbReference>
<dbReference type="InterPro" id="IPR040932">
    <property type="entry name" value="Csm4_C"/>
</dbReference>
<evidence type="ECO:0000313" key="7">
    <source>
        <dbReference type="EMBL" id="VFB13836.1"/>
    </source>
</evidence>
<dbReference type="GO" id="GO:0051607">
    <property type="term" value="P:defense response to virus"/>
    <property type="evidence" value="ECO:0007669"/>
    <property type="project" value="UniProtKB-KW"/>
</dbReference>
<dbReference type="EMBL" id="CAACYH010000004">
    <property type="protein sequence ID" value="VFB13836.1"/>
    <property type="molecule type" value="Genomic_DNA"/>
</dbReference>
<reference evidence="7 9" key="1">
    <citation type="submission" date="2019-02" db="EMBL/GenBank/DDBJ databases">
        <authorList>
            <consortium name="Pathogen Informatics"/>
        </authorList>
    </citation>
    <scope>NUCLEOTIDE SEQUENCE [LARGE SCALE GENOMIC DNA]</scope>
    <source>
        <strain evidence="7 9">3012STDY7078512</strain>
    </source>
</reference>
<comment type="similarity">
    <text evidence="1">Belongs to the CRISPR-associated Csm4 family.</text>
</comment>
<evidence type="ECO:0000313" key="9">
    <source>
        <dbReference type="Proteomes" id="UP000396835"/>
    </source>
</evidence>
<dbReference type="GeneID" id="94548991"/>
<name>A0A2R3MTD4_9BACE</name>
<keyword evidence="4" id="KW-0051">Antiviral defense</keyword>
<sequence>MATSIFVLKDLTPLHIGTGRENYDFSASDLHSDTLSAALASMLAHQGKADEIARFLNSFVISSAFPFMKDQFFLPKPQGKIKVTVPDQEQHLYRKRLKKIRFIEASLWNRLMNGETLEMEASQLQDAFLTTLHGFEKPFESQVMQRVTIPRKEGEDAAPFFFDWTYFHAQAGLYCIVEAEESVMDRIEELFKMLGEFGLGTDRSVGGGMFEVERVKDRQLFLPANSPNASMLLSLYIPTKQEVELLDLPNSKYELMQRSGYMAGSRTPSFRHLRKKSIYCFNVGSVFNTTEALHGKIVDMQPDWNDKEMHPVFRSGKPFVVPVKMDRDE</sequence>
<dbReference type="Pfam" id="PF17953">
    <property type="entry name" value="Csm4_C"/>
    <property type="match status" value="1"/>
</dbReference>
<feature type="domain" description="Csm4 C-terminal" evidence="5">
    <location>
        <begin position="228"/>
        <end position="323"/>
    </location>
</feature>
<keyword evidence="3" id="KW-0694">RNA-binding</keyword>
<evidence type="ECO:0000259" key="5">
    <source>
        <dbReference type="Pfam" id="PF17953"/>
    </source>
</evidence>
<dbReference type="OrthoDB" id="7059961at2"/>
<dbReference type="Proteomes" id="UP000295600">
    <property type="component" value="Unassembled WGS sequence"/>
</dbReference>
<dbReference type="RefSeq" id="WP_106069891.1">
    <property type="nucleotide sequence ID" value="NZ_CAACYH010000004.1"/>
</dbReference>
<proteinExistence type="inferred from homology"/>
<evidence type="ECO:0000256" key="4">
    <source>
        <dbReference type="ARBA" id="ARBA00023118"/>
    </source>
</evidence>
<gene>
    <name evidence="6" type="ORF">EV202_12223</name>
    <name evidence="7" type="ORF">NCTC7812_01366</name>
</gene>
<dbReference type="GO" id="GO:0003723">
    <property type="term" value="F:RNA binding"/>
    <property type="evidence" value="ECO:0007669"/>
    <property type="project" value="UniProtKB-KW"/>
</dbReference>